<organism evidence="1 2">
    <name type="scientific">Methylomonas defluvii</name>
    <dbReference type="NCBI Taxonomy" id="3045149"/>
    <lineage>
        <taxon>Bacteria</taxon>
        <taxon>Pseudomonadati</taxon>
        <taxon>Pseudomonadota</taxon>
        <taxon>Gammaproteobacteria</taxon>
        <taxon>Methylococcales</taxon>
        <taxon>Methylococcaceae</taxon>
        <taxon>Methylomonas</taxon>
    </lineage>
</organism>
<dbReference type="Proteomes" id="UP001284537">
    <property type="component" value="Unassembled WGS sequence"/>
</dbReference>
<keyword evidence="2" id="KW-1185">Reference proteome</keyword>
<comment type="caution">
    <text evidence="1">The sequence shown here is derived from an EMBL/GenBank/DDBJ whole genome shotgun (WGS) entry which is preliminary data.</text>
</comment>
<dbReference type="EMBL" id="JAXARY010000003">
    <property type="protein sequence ID" value="MDX8126690.1"/>
    <property type="molecule type" value="Genomic_DNA"/>
</dbReference>
<evidence type="ECO:0000313" key="1">
    <source>
        <dbReference type="EMBL" id="MDX8126690.1"/>
    </source>
</evidence>
<accession>A0ABU4UBE9</accession>
<evidence type="ECO:0000313" key="2">
    <source>
        <dbReference type="Proteomes" id="UP001284537"/>
    </source>
</evidence>
<gene>
    <name evidence="1" type="ORF">QLH52_05315</name>
</gene>
<sequence length="75" mass="8127">MSEEKTALAGFDRIGLWHMTQFNCLSALPVVKACSLHTLAFFFKANCRGVGTMLALSKTLARVVVLSIPKTTVSP</sequence>
<proteinExistence type="predicted"/>
<protein>
    <submittedName>
        <fullName evidence="1">Uncharacterized protein</fullName>
    </submittedName>
</protein>
<name>A0ABU4UBE9_9GAMM</name>
<reference evidence="1 2" key="1">
    <citation type="submission" date="2023-11" db="EMBL/GenBank/DDBJ databases">
        <authorList>
            <person name="Ouyang M.-Y."/>
        </authorList>
    </citation>
    <scope>NUCLEOTIDE SEQUENCE [LARGE SCALE GENOMIC DNA]</scope>
    <source>
        <strain evidence="1 2">OY6</strain>
    </source>
</reference>